<evidence type="ECO:0000313" key="6">
    <source>
        <dbReference type="EMBL" id="KAJ4845101.1"/>
    </source>
</evidence>
<dbReference type="EMBL" id="JAKUCV010001771">
    <property type="protein sequence ID" value="KAJ4845101.1"/>
    <property type="molecule type" value="Genomic_DNA"/>
</dbReference>
<dbReference type="OrthoDB" id="849397at2759"/>
<gene>
    <name evidence="6" type="ORF">Tsubulata_033145</name>
</gene>
<dbReference type="Gene3D" id="1.25.40.10">
    <property type="entry name" value="Tetratricopeptide repeat domain"/>
    <property type="match status" value="1"/>
</dbReference>
<dbReference type="GO" id="GO:0009451">
    <property type="term" value="P:RNA modification"/>
    <property type="evidence" value="ECO:0007669"/>
    <property type="project" value="InterPro"/>
</dbReference>
<accession>A0A9Q0JJN3</accession>
<dbReference type="Pfam" id="PF13041">
    <property type="entry name" value="PPR_2"/>
    <property type="match status" value="1"/>
</dbReference>
<dbReference type="PROSITE" id="PS51375">
    <property type="entry name" value="PPR"/>
    <property type="match status" value="1"/>
</dbReference>
<organism evidence="6 7">
    <name type="scientific">Turnera subulata</name>
    <dbReference type="NCBI Taxonomy" id="218843"/>
    <lineage>
        <taxon>Eukaryota</taxon>
        <taxon>Viridiplantae</taxon>
        <taxon>Streptophyta</taxon>
        <taxon>Embryophyta</taxon>
        <taxon>Tracheophyta</taxon>
        <taxon>Spermatophyta</taxon>
        <taxon>Magnoliopsida</taxon>
        <taxon>eudicotyledons</taxon>
        <taxon>Gunneridae</taxon>
        <taxon>Pentapetalae</taxon>
        <taxon>rosids</taxon>
        <taxon>fabids</taxon>
        <taxon>Malpighiales</taxon>
        <taxon>Passifloraceae</taxon>
        <taxon>Turnera</taxon>
    </lineage>
</organism>
<name>A0A9Q0JJN3_9ROSI</name>
<dbReference type="PANTHER" id="PTHR47926:SF456">
    <property type="entry name" value="PENTATRICOPEPTIDE REPEAT-CONTAINING PROTEIN ELI1, CHLOROPLASTIC"/>
    <property type="match status" value="1"/>
</dbReference>
<evidence type="ECO:0000313" key="7">
    <source>
        <dbReference type="Proteomes" id="UP001141552"/>
    </source>
</evidence>
<dbReference type="Proteomes" id="UP001141552">
    <property type="component" value="Unassembled WGS sequence"/>
</dbReference>
<dbReference type="PANTHER" id="PTHR47926">
    <property type="entry name" value="PENTATRICOPEPTIDE REPEAT-CONTAINING PROTEIN"/>
    <property type="match status" value="1"/>
</dbReference>
<dbReference type="InterPro" id="IPR046960">
    <property type="entry name" value="PPR_At4g14850-like_plant"/>
</dbReference>
<dbReference type="InterPro" id="IPR011990">
    <property type="entry name" value="TPR-like_helical_dom_sf"/>
</dbReference>
<evidence type="ECO:0000256" key="1">
    <source>
        <dbReference type="ARBA" id="ARBA00006643"/>
    </source>
</evidence>
<sequence length="246" mass="27722">MSSPQPLPFPNAPPQIHRSSTSLHHLPPRPPPPPESLAALIAKSKSLIHLGQIHGFLYRHNLHDLPSLSFKLQRSYSSLGHLRHSLAVFNQTQDPDVYFYTSIIHAHSRNNLHPQSLLLYAQMLIHDVTPNAFTFSSILKSCPLEPGRLIHSQATKFGLDSDLYDLMDAEKEQSLQVHSEKLALAFGLISTKPGTTIRIMKNLRVCADCHAVTKLISKITGRKIVMRDRNRFHHFENGSCSCGDYW</sequence>
<comment type="caution">
    <text evidence="6">The sequence shown here is derived from an EMBL/GenBank/DDBJ whole genome shotgun (WGS) entry which is preliminary data.</text>
</comment>
<dbReference type="InterPro" id="IPR002885">
    <property type="entry name" value="PPR_rpt"/>
</dbReference>
<dbReference type="GO" id="GO:0003723">
    <property type="term" value="F:RNA binding"/>
    <property type="evidence" value="ECO:0007669"/>
    <property type="project" value="InterPro"/>
</dbReference>
<evidence type="ECO:0000256" key="4">
    <source>
        <dbReference type="SAM" id="MobiDB-lite"/>
    </source>
</evidence>
<feature type="region of interest" description="Disordered" evidence="4">
    <location>
        <begin position="1"/>
        <end position="34"/>
    </location>
</feature>
<evidence type="ECO:0000256" key="3">
    <source>
        <dbReference type="PROSITE-ProRule" id="PRU00708"/>
    </source>
</evidence>
<feature type="domain" description="DYW" evidence="5">
    <location>
        <begin position="160"/>
        <end position="246"/>
    </location>
</feature>
<evidence type="ECO:0000259" key="5">
    <source>
        <dbReference type="Pfam" id="PF14432"/>
    </source>
</evidence>
<proteinExistence type="inferred from homology"/>
<keyword evidence="7" id="KW-1185">Reference proteome</keyword>
<comment type="similarity">
    <text evidence="1">Belongs to the PPR family. PCMP-H subfamily.</text>
</comment>
<dbReference type="Pfam" id="PF14432">
    <property type="entry name" value="DYW_deaminase"/>
    <property type="match status" value="1"/>
</dbReference>
<dbReference type="GO" id="GO:0008270">
    <property type="term" value="F:zinc ion binding"/>
    <property type="evidence" value="ECO:0007669"/>
    <property type="project" value="InterPro"/>
</dbReference>
<feature type="repeat" description="PPR" evidence="3">
    <location>
        <begin position="96"/>
        <end position="130"/>
    </location>
</feature>
<protein>
    <recommendedName>
        <fullName evidence="5">DYW domain-containing protein</fullName>
    </recommendedName>
</protein>
<dbReference type="InterPro" id="IPR032867">
    <property type="entry name" value="DYW_dom"/>
</dbReference>
<reference evidence="6" key="1">
    <citation type="submission" date="2022-02" db="EMBL/GenBank/DDBJ databases">
        <authorList>
            <person name="Henning P.M."/>
            <person name="McCubbin A.G."/>
            <person name="Shore J.S."/>
        </authorList>
    </citation>
    <scope>NUCLEOTIDE SEQUENCE</scope>
    <source>
        <strain evidence="6">F60SS</strain>
        <tissue evidence="6">Leaves</tissue>
    </source>
</reference>
<feature type="compositionally biased region" description="Pro residues" evidence="4">
    <location>
        <begin position="1"/>
        <end position="13"/>
    </location>
</feature>
<evidence type="ECO:0000256" key="2">
    <source>
        <dbReference type="ARBA" id="ARBA00022737"/>
    </source>
</evidence>
<reference evidence="6" key="2">
    <citation type="journal article" date="2023" name="Plants (Basel)">
        <title>Annotation of the Turnera subulata (Passifloraceae) Draft Genome Reveals the S-Locus Evolved after the Divergence of Turneroideae from Passifloroideae in a Stepwise Manner.</title>
        <authorList>
            <person name="Henning P.M."/>
            <person name="Roalson E.H."/>
            <person name="Mir W."/>
            <person name="McCubbin A.G."/>
            <person name="Shore J.S."/>
        </authorList>
    </citation>
    <scope>NUCLEOTIDE SEQUENCE</scope>
    <source>
        <strain evidence="6">F60SS</strain>
    </source>
</reference>
<dbReference type="AlphaFoldDB" id="A0A9Q0JJN3"/>
<keyword evidence="2" id="KW-0677">Repeat</keyword>